<dbReference type="Pfam" id="PF23247">
    <property type="entry name" value="LRR_RPS2"/>
    <property type="match status" value="2"/>
</dbReference>
<evidence type="ECO:0000313" key="3">
    <source>
        <dbReference type="EMBL" id="RHN74729.1"/>
    </source>
</evidence>
<accession>A0A396J8Z5</accession>
<proteinExistence type="predicted"/>
<dbReference type="Gene3D" id="3.80.10.10">
    <property type="entry name" value="Ribonuclease Inhibitor"/>
    <property type="match status" value="1"/>
</dbReference>
<comment type="caution">
    <text evidence="3">The sequence shown here is derived from an EMBL/GenBank/DDBJ whole genome shotgun (WGS) entry which is preliminary data.</text>
</comment>
<evidence type="ECO:0000313" key="4">
    <source>
        <dbReference type="Proteomes" id="UP000265566"/>
    </source>
</evidence>
<dbReference type="SUPFAM" id="SSF52047">
    <property type="entry name" value="RNI-like"/>
    <property type="match status" value="1"/>
</dbReference>
<name>A0A396J8Z5_MEDTR</name>
<dbReference type="Gramene" id="rna10837">
    <property type="protein sequence ID" value="RHN74729.1"/>
    <property type="gene ID" value="gene10837"/>
</dbReference>
<dbReference type="EMBL" id="PSQE01000002">
    <property type="protein sequence ID" value="RHN74729.1"/>
    <property type="molecule type" value="Genomic_DNA"/>
</dbReference>
<feature type="domain" description="Disease resistance protein At4g27190-like leucine-rich repeats" evidence="2">
    <location>
        <begin position="3"/>
        <end position="118"/>
    </location>
</feature>
<evidence type="ECO:0000256" key="1">
    <source>
        <dbReference type="ARBA" id="ARBA00022821"/>
    </source>
</evidence>
<evidence type="ECO:0000259" key="2">
    <source>
        <dbReference type="Pfam" id="PF23247"/>
    </source>
</evidence>
<dbReference type="Proteomes" id="UP000265566">
    <property type="component" value="Chromosome 2"/>
</dbReference>
<dbReference type="AlphaFoldDB" id="A0A396J8Z5"/>
<protein>
    <submittedName>
        <fullName evidence="3">Putative leucine-rich repeat domain, L domain-containing protein</fullName>
    </submittedName>
</protein>
<dbReference type="InterPro" id="IPR032675">
    <property type="entry name" value="LRR_dom_sf"/>
</dbReference>
<dbReference type="PANTHER" id="PTHR33463:SF167">
    <property type="entry name" value="PUTATIVE-RELATED"/>
    <property type="match status" value="1"/>
</dbReference>
<keyword evidence="1" id="KW-0611">Plant defense</keyword>
<sequence>MLCSGQLNNESIYTVKALRLRCFHDESEKFPTGFLQRFINLENLKVSCSSFTEIFSSGSFGTEHSERKMKLRKLVIVELNNLEFICEEKSEMHVLQDIEILAVSKCSRLKSIVPSSVLFGNLEHLEVRYCAGLENIMKSSVVISIQKLRKLCIHDCEKIEEIIASDDESDASELAFMKLKYLKLINLPRLRSFCKGKHSLKFPLLKKLFVVDCPMMETFSHGVLNAPKLRAVHVKEGDEWHWNGDLNTTIRKFVAKPNSKGD</sequence>
<organism evidence="3 4">
    <name type="scientific">Medicago truncatula</name>
    <name type="common">Barrel medic</name>
    <name type="synonym">Medicago tribuloides</name>
    <dbReference type="NCBI Taxonomy" id="3880"/>
    <lineage>
        <taxon>Eukaryota</taxon>
        <taxon>Viridiplantae</taxon>
        <taxon>Streptophyta</taxon>
        <taxon>Embryophyta</taxon>
        <taxon>Tracheophyta</taxon>
        <taxon>Spermatophyta</taxon>
        <taxon>Magnoliopsida</taxon>
        <taxon>eudicotyledons</taxon>
        <taxon>Gunneridae</taxon>
        <taxon>Pentapetalae</taxon>
        <taxon>rosids</taxon>
        <taxon>fabids</taxon>
        <taxon>Fabales</taxon>
        <taxon>Fabaceae</taxon>
        <taxon>Papilionoideae</taxon>
        <taxon>50 kb inversion clade</taxon>
        <taxon>NPAAA clade</taxon>
        <taxon>Hologalegina</taxon>
        <taxon>IRL clade</taxon>
        <taxon>Trifolieae</taxon>
        <taxon>Medicago</taxon>
    </lineage>
</organism>
<dbReference type="InterPro" id="IPR050905">
    <property type="entry name" value="Plant_NBS-LRR"/>
</dbReference>
<reference evidence="4" key="1">
    <citation type="journal article" date="2018" name="Nat. Plants">
        <title>Whole-genome landscape of Medicago truncatula symbiotic genes.</title>
        <authorList>
            <person name="Pecrix Y."/>
            <person name="Staton S.E."/>
            <person name="Sallet E."/>
            <person name="Lelandais-Briere C."/>
            <person name="Moreau S."/>
            <person name="Carrere S."/>
            <person name="Blein T."/>
            <person name="Jardinaud M.F."/>
            <person name="Latrasse D."/>
            <person name="Zouine M."/>
            <person name="Zahm M."/>
            <person name="Kreplak J."/>
            <person name="Mayjonade B."/>
            <person name="Satge C."/>
            <person name="Perez M."/>
            <person name="Cauet S."/>
            <person name="Marande W."/>
            <person name="Chantry-Darmon C."/>
            <person name="Lopez-Roques C."/>
            <person name="Bouchez O."/>
            <person name="Berard A."/>
            <person name="Debelle F."/>
            <person name="Munos S."/>
            <person name="Bendahmane A."/>
            <person name="Berges H."/>
            <person name="Niebel A."/>
            <person name="Buitink J."/>
            <person name="Frugier F."/>
            <person name="Benhamed M."/>
            <person name="Crespi M."/>
            <person name="Gouzy J."/>
            <person name="Gamas P."/>
        </authorList>
    </citation>
    <scope>NUCLEOTIDE SEQUENCE [LARGE SCALE GENOMIC DNA]</scope>
    <source>
        <strain evidence="4">cv. Jemalong A17</strain>
    </source>
</reference>
<gene>
    <name evidence="3" type="ORF">MtrunA17_Chr2g0313471</name>
</gene>
<dbReference type="PANTHER" id="PTHR33463">
    <property type="entry name" value="NB-ARC DOMAIN-CONTAINING PROTEIN-RELATED"/>
    <property type="match status" value="1"/>
</dbReference>
<feature type="domain" description="Disease resistance protein At4g27190-like leucine-rich repeats" evidence="2">
    <location>
        <begin position="119"/>
        <end position="218"/>
    </location>
</feature>
<dbReference type="InterPro" id="IPR057135">
    <property type="entry name" value="At4g27190-like_LRR"/>
</dbReference>